<proteinExistence type="predicted"/>
<reference evidence="2 3" key="1">
    <citation type="submission" date="2020-07" db="EMBL/GenBank/DDBJ databases">
        <authorList>
            <person name="Feng X."/>
        </authorList>
    </citation>
    <scope>NUCLEOTIDE SEQUENCE [LARGE SCALE GENOMIC DNA]</scope>
    <source>
        <strain evidence="2 3">JCM14086</strain>
    </source>
</reference>
<keyword evidence="3" id="KW-1185">Reference proteome</keyword>
<name>A0A7X1E6Q7_9BACT</name>
<comment type="caution">
    <text evidence="2">The sequence shown here is derived from an EMBL/GenBank/DDBJ whole genome shotgun (WGS) entry which is preliminary data.</text>
</comment>
<sequence>MIKKIRNLCICFAISPVAFLIVWTMLGEIGSLNSIHIEETMMEMISTLGIVVTVTSATGAVIAQKRMHRMEAYEFERK</sequence>
<gene>
    <name evidence="2" type="ORF">H5P30_21370</name>
</gene>
<evidence type="ECO:0000313" key="3">
    <source>
        <dbReference type="Proteomes" id="UP000525652"/>
    </source>
</evidence>
<dbReference type="RefSeq" id="WP_185694950.1">
    <property type="nucleotide sequence ID" value="NZ_JACHVA010000143.1"/>
</dbReference>
<dbReference type="Proteomes" id="UP000525652">
    <property type="component" value="Unassembled WGS sequence"/>
</dbReference>
<feature type="transmembrane region" description="Helical" evidence="1">
    <location>
        <begin position="7"/>
        <end position="25"/>
    </location>
</feature>
<dbReference type="AlphaFoldDB" id="A0A7X1E6Q7"/>
<evidence type="ECO:0000256" key="1">
    <source>
        <dbReference type="SAM" id="Phobius"/>
    </source>
</evidence>
<protein>
    <submittedName>
        <fullName evidence="2">Uncharacterized protein</fullName>
    </submittedName>
</protein>
<accession>A0A7X1E6Q7</accession>
<keyword evidence="1" id="KW-0812">Transmembrane</keyword>
<keyword evidence="1" id="KW-1133">Transmembrane helix</keyword>
<feature type="transmembrane region" description="Helical" evidence="1">
    <location>
        <begin position="45"/>
        <end position="63"/>
    </location>
</feature>
<dbReference type="EMBL" id="JACHVA010000143">
    <property type="protein sequence ID" value="MBC2604338.1"/>
    <property type="molecule type" value="Genomic_DNA"/>
</dbReference>
<keyword evidence="1" id="KW-0472">Membrane</keyword>
<organism evidence="2 3">
    <name type="scientific">Puniceicoccus vermicola</name>
    <dbReference type="NCBI Taxonomy" id="388746"/>
    <lineage>
        <taxon>Bacteria</taxon>
        <taxon>Pseudomonadati</taxon>
        <taxon>Verrucomicrobiota</taxon>
        <taxon>Opitutia</taxon>
        <taxon>Puniceicoccales</taxon>
        <taxon>Puniceicoccaceae</taxon>
        <taxon>Puniceicoccus</taxon>
    </lineage>
</organism>
<evidence type="ECO:0000313" key="2">
    <source>
        <dbReference type="EMBL" id="MBC2604338.1"/>
    </source>
</evidence>